<dbReference type="EMBL" id="CCDP010000001">
    <property type="protein sequence ID" value="CDQ39368.1"/>
    <property type="molecule type" value="Genomic_DNA"/>
</dbReference>
<dbReference type="Proteomes" id="UP000028875">
    <property type="component" value="Unassembled WGS sequence"/>
</dbReference>
<organism evidence="2 3">
    <name type="scientific">Virgibacillus massiliensis</name>
    <dbReference type="NCBI Taxonomy" id="1462526"/>
    <lineage>
        <taxon>Bacteria</taxon>
        <taxon>Bacillati</taxon>
        <taxon>Bacillota</taxon>
        <taxon>Bacilli</taxon>
        <taxon>Bacillales</taxon>
        <taxon>Bacillaceae</taxon>
        <taxon>Virgibacillus</taxon>
    </lineage>
</organism>
<evidence type="ECO:0000313" key="2">
    <source>
        <dbReference type="EMBL" id="CDQ39368.1"/>
    </source>
</evidence>
<reference evidence="2 3" key="1">
    <citation type="submission" date="2014-03" db="EMBL/GenBank/DDBJ databases">
        <authorList>
            <person name="Urmite Genomes U."/>
        </authorList>
    </citation>
    <scope>NUCLEOTIDE SEQUENCE [LARGE SCALE GENOMIC DNA]</scope>
    <source>
        <strain evidence="2 3">Vm-5</strain>
    </source>
</reference>
<protein>
    <submittedName>
        <fullName evidence="2">Sigma-w pathway protein YsdB</fullName>
    </submittedName>
</protein>
<name>A0A024QA14_9BACI</name>
<evidence type="ECO:0000313" key="3">
    <source>
        <dbReference type="Proteomes" id="UP000028875"/>
    </source>
</evidence>
<dbReference type="OrthoDB" id="2735026at2"/>
<keyword evidence="3" id="KW-1185">Reference proteome</keyword>
<comment type="caution">
    <text evidence="2">The sequence shown here is derived from an EMBL/GenBank/DDBJ whole genome shotgun (WGS) entry which is preliminary data.</text>
</comment>
<feature type="transmembrane region" description="Helical" evidence="1">
    <location>
        <begin position="6"/>
        <end position="25"/>
    </location>
</feature>
<keyword evidence="1" id="KW-0812">Transmembrane</keyword>
<gene>
    <name evidence="2" type="primary">ysdB</name>
    <name evidence="2" type="ORF">BN990_01665</name>
</gene>
<dbReference type="AlphaFoldDB" id="A0A024QA14"/>
<keyword evidence="1" id="KW-0472">Membrane</keyword>
<dbReference type="eggNOG" id="ENOG5030CKE">
    <property type="taxonomic scope" value="Bacteria"/>
</dbReference>
<dbReference type="STRING" id="1462526.BN990_01665"/>
<reference evidence="3" key="2">
    <citation type="submission" date="2014-05" db="EMBL/GenBank/DDBJ databases">
        <title>Draft genome sequence of Virgibacillus massiliensis Vm-5.</title>
        <authorList>
            <person name="Khelaifia S."/>
            <person name="Croce O."/>
            <person name="Lagier J.C."/>
            <person name="Raoult D."/>
        </authorList>
    </citation>
    <scope>NUCLEOTIDE SEQUENCE [LARGE SCALE GENOMIC DNA]</scope>
    <source>
        <strain evidence="3">Vm-5</strain>
    </source>
</reference>
<evidence type="ECO:0000256" key="1">
    <source>
        <dbReference type="SAM" id="Phobius"/>
    </source>
</evidence>
<dbReference type="RefSeq" id="WP_021290910.1">
    <property type="nucleotide sequence ID" value="NZ_BNER01000002.1"/>
</dbReference>
<sequence>MIIILFRILIFVAIALLVYTWIQYYRNPERKLRIAKAEGNFYLLDEPTNSKKNLLFVYRGCLFEGEKYVGTTENSFEVVDIQITVRDPLELRGLTRDDLYFLENEMLIRYPYAKIEWKHPINKLLITSIE</sequence>
<accession>A0A024QA14</accession>
<proteinExistence type="predicted"/>
<keyword evidence="1" id="KW-1133">Transmembrane helix</keyword>